<dbReference type="eggNOG" id="ENOG502SNK9">
    <property type="taxonomic scope" value="Eukaryota"/>
</dbReference>
<accession>A0A088S447</accession>
<reference evidence="2 3" key="1">
    <citation type="journal article" date="2015" name="Sci. Rep.">
        <title>The genome of Leishmania panamensis: insights into genomics of the L. (Viannia) subgenus.</title>
        <authorList>
            <person name="Llanes A."/>
            <person name="Restrepo C.M."/>
            <person name="Vecchio G.D."/>
            <person name="Anguizola F.J."/>
            <person name="Lleonart R."/>
        </authorList>
    </citation>
    <scope>NUCLEOTIDE SEQUENCE [LARGE SCALE GENOMIC DNA]</scope>
    <source>
        <strain evidence="2 3">MHOM/PA/94/PSC-1</strain>
    </source>
</reference>
<dbReference type="Proteomes" id="UP000063063">
    <property type="component" value="Chromosome 11"/>
</dbReference>
<feature type="region of interest" description="Disordered" evidence="1">
    <location>
        <begin position="161"/>
        <end position="181"/>
    </location>
</feature>
<keyword evidence="3" id="KW-1185">Reference proteome</keyword>
<dbReference type="VEuPathDB" id="TriTrypDB:LPAL13_190005900"/>
<dbReference type="EMBL" id="CP009380">
    <property type="protein sequence ID" value="AIN96216.1"/>
    <property type="molecule type" value="Genomic_DNA"/>
</dbReference>
<sequence length="245" mass="27016">MKEERVSSSPHVHCCPWLSVLPLPLYSPSLHLTLSLDSFLLQPPSPLVSHSSEKINIHRHYRPDKRMAHVEGSSPTSLLPAMPPALRQLTIAVERLNAASSSPLDPEVILPLGLSTAERPEQFTSTPPADGTVMPTAELLRQVDALQEQYRRLVVLAQQPYGTQSTPSAESPRDSGSGSVEAQAESLMMYFEVAVGQLQRGIRSKQAQAIRLMLLTALRREVAERRQCVAKMEGVLNASHQHVRL</sequence>
<name>A0A088S447_LEIPA</name>
<feature type="compositionally biased region" description="Polar residues" evidence="1">
    <location>
        <begin position="161"/>
        <end position="180"/>
    </location>
</feature>
<evidence type="ECO:0000313" key="3">
    <source>
        <dbReference type="Proteomes" id="UP000063063"/>
    </source>
</evidence>
<dbReference type="GeneID" id="22572885"/>
<evidence type="ECO:0000313" key="2">
    <source>
        <dbReference type="EMBL" id="AIN96216.1"/>
    </source>
</evidence>
<protein>
    <submittedName>
        <fullName evidence="2">Uncharacterized protein</fullName>
    </submittedName>
</protein>
<evidence type="ECO:0000256" key="1">
    <source>
        <dbReference type="SAM" id="MobiDB-lite"/>
    </source>
</evidence>
<organism evidence="2 3">
    <name type="scientific">Leishmania panamensis</name>
    <dbReference type="NCBI Taxonomy" id="5679"/>
    <lineage>
        <taxon>Eukaryota</taxon>
        <taxon>Discoba</taxon>
        <taxon>Euglenozoa</taxon>
        <taxon>Kinetoplastea</taxon>
        <taxon>Metakinetoplastina</taxon>
        <taxon>Trypanosomatida</taxon>
        <taxon>Trypanosomatidae</taxon>
        <taxon>Leishmaniinae</taxon>
        <taxon>Leishmania</taxon>
        <taxon>Leishmania guyanensis species complex</taxon>
    </lineage>
</organism>
<proteinExistence type="predicted"/>
<dbReference type="AlphaFoldDB" id="A0A088S447"/>
<dbReference type="OrthoDB" id="273633at2759"/>
<dbReference type="VEuPathDB" id="TriTrypDB:LPMP_110200"/>
<dbReference type="KEGG" id="lpan:LPMP_110200"/>
<gene>
    <name evidence="2" type="ORF">LPMP_110200</name>
</gene>
<dbReference type="RefSeq" id="XP_010696869.1">
    <property type="nucleotide sequence ID" value="XM_010698567.1"/>
</dbReference>